<keyword evidence="1" id="KW-0812">Transmembrane</keyword>
<keyword evidence="1" id="KW-1133">Transmembrane helix</keyword>
<proteinExistence type="predicted"/>
<reference evidence="2 3" key="1">
    <citation type="submission" date="2021-08" db="EMBL/GenBank/DDBJ databases">
        <title>Genomic Architecture of Streptomyces flavotricini NGL1 and Streptomyces erythrochromogenes HMS4 With Differential Plant Beneficial attributes and laccase production capabilities.</title>
        <authorList>
            <person name="Salwan R."/>
            <person name="Kaur R."/>
            <person name="Sharma V."/>
        </authorList>
    </citation>
    <scope>NUCLEOTIDE SEQUENCE [LARGE SCALE GENOMIC DNA]</scope>
    <source>
        <strain evidence="2 3">NGL1</strain>
    </source>
</reference>
<protein>
    <submittedName>
        <fullName evidence="2">DUF6232 family protein</fullName>
    </submittedName>
</protein>
<dbReference type="Pfam" id="PF19744">
    <property type="entry name" value="DUF6232"/>
    <property type="match status" value="1"/>
</dbReference>
<keyword evidence="1" id="KW-0472">Membrane</keyword>
<evidence type="ECO:0000313" key="3">
    <source>
        <dbReference type="Proteomes" id="UP001520654"/>
    </source>
</evidence>
<dbReference type="Proteomes" id="UP001520654">
    <property type="component" value="Unassembled WGS sequence"/>
</dbReference>
<accession>A0ABS8E6U7</accession>
<dbReference type="RefSeq" id="WP_229336529.1">
    <property type="nucleotide sequence ID" value="NZ_JAINUL010000001.1"/>
</dbReference>
<organism evidence="2 3">
    <name type="scientific">Streptomyces flavotricini</name>
    <dbReference type="NCBI Taxonomy" id="66888"/>
    <lineage>
        <taxon>Bacteria</taxon>
        <taxon>Bacillati</taxon>
        <taxon>Actinomycetota</taxon>
        <taxon>Actinomycetes</taxon>
        <taxon>Kitasatosporales</taxon>
        <taxon>Streptomycetaceae</taxon>
        <taxon>Streptomyces</taxon>
    </lineage>
</organism>
<feature type="transmembrane region" description="Helical" evidence="1">
    <location>
        <begin position="72"/>
        <end position="93"/>
    </location>
</feature>
<comment type="caution">
    <text evidence="2">The sequence shown here is derived from an EMBL/GenBank/DDBJ whole genome shotgun (WGS) entry which is preliminary data.</text>
</comment>
<dbReference type="EMBL" id="JAINUL010000001">
    <property type="protein sequence ID" value="MCC0096014.1"/>
    <property type="molecule type" value="Genomic_DNA"/>
</dbReference>
<feature type="transmembrane region" description="Helical" evidence="1">
    <location>
        <begin position="47"/>
        <end position="66"/>
    </location>
</feature>
<keyword evidence="3" id="KW-1185">Reference proteome</keyword>
<dbReference type="InterPro" id="IPR045629">
    <property type="entry name" value="DUF6232"/>
</dbReference>
<evidence type="ECO:0000256" key="1">
    <source>
        <dbReference type="SAM" id="Phobius"/>
    </source>
</evidence>
<sequence length="166" mass="17700">MAKSVVTDVVVSRRVLWIGAEAYPLNNIARATTVKVDPPRRQAIARFVKSFVTVVVLAFIALVVLPNGYQDAAAVVALVAIALLVVQLGGVILDKTYYALVIETAGTPNTALVTNDLALVHDLVRVIMEAIDNPQASFHQQVTNYIGQVGDNFKVFGSGNVGKVGN</sequence>
<evidence type="ECO:0000313" key="2">
    <source>
        <dbReference type="EMBL" id="MCC0096014.1"/>
    </source>
</evidence>
<name>A0ABS8E6U7_9ACTN</name>
<gene>
    <name evidence="2" type="ORF">K7B10_14725</name>
</gene>